<dbReference type="EMBL" id="JACHMF010000001">
    <property type="protein sequence ID" value="MBB4692150.1"/>
    <property type="molecule type" value="Genomic_DNA"/>
</dbReference>
<name>A0A7W7CRU3_9ACTN</name>
<feature type="domain" description="Carboxymuconolactone decarboxylase-like" evidence="1">
    <location>
        <begin position="46"/>
        <end position="112"/>
    </location>
</feature>
<proteinExistence type="predicted"/>
<dbReference type="NCBIfam" id="TIGR00778">
    <property type="entry name" value="ahpD_dom"/>
    <property type="match status" value="1"/>
</dbReference>
<dbReference type="Gene3D" id="1.20.1290.10">
    <property type="entry name" value="AhpD-like"/>
    <property type="match status" value="1"/>
</dbReference>
<dbReference type="GO" id="GO:0051920">
    <property type="term" value="F:peroxiredoxin activity"/>
    <property type="evidence" value="ECO:0007669"/>
    <property type="project" value="InterPro"/>
</dbReference>
<dbReference type="InterPro" id="IPR004675">
    <property type="entry name" value="AhpD_core"/>
</dbReference>
<accession>A0A7W7CRU3</accession>
<dbReference type="RefSeq" id="WP_184950905.1">
    <property type="nucleotide sequence ID" value="NZ_BOMC01000001.1"/>
</dbReference>
<dbReference type="InterPro" id="IPR003779">
    <property type="entry name" value="CMD-like"/>
</dbReference>
<evidence type="ECO:0000259" key="1">
    <source>
        <dbReference type="Pfam" id="PF02627"/>
    </source>
</evidence>
<sequence length="330" mass="35120">MTYRFFAAPPRPTGLAAEVNRQLREDFIGPLPAFQALAAVPGLMAATWSFMRESLLADADPPVDRVDRELVAAVVSRANRCRFCVDAHVTLLHSLGARDLAEIIARGDPPPGLRHAELAAWATASRTPRARTWSSPYGPQLTGTLLAFHFLNRVVSALLTPDLLPGGLQRLPAVRAAGGRLIARNARDPKEPGRSLALLPTATSAPPAWAAGSPVGKAYAALVDFAVDGGALLGTAARETVVATARWEDGRHPQRPADWAADLVRELPAKDRVGTRIALLAAFAPHAISRGDVGLWQLTHPDDADLVRLVAFGAVTATAHVARALDPAHR</sequence>
<dbReference type="AlphaFoldDB" id="A0A7W7CRU3"/>
<evidence type="ECO:0000313" key="2">
    <source>
        <dbReference type="EMBL" id="MBB4692150.1"/>
    </source>
</evidence>
<keyword evidence="3" id="KW-1185">Reference proteome</keyword>
<reference evidence="2 3" key="1">
    <citation type="submission" date="2020-08" db="EMBL/GenBank/DDBJ databases">
        <title>Sequencing the genomes of 1000 actinobacteria strains.</title>
        <authorList>
            <person name="Klenk H.-P."/>
        </authorList>
    </citation>
    <scope>NUCLEOTIDE SEQUENCE [LARGE SCALE GENOMIC DNA]</scope>
    <source>
        <strain evidence="2 3">DSM 45518</strain>
    </source>
</reference>
<keyword evidence="2" id="KW-0560">Oxidoreductase</keyword>
<protein>
    <submittedName>
        <fullName evidence="2">AhpD family alkylhydroperoxidase</fullName>
    </submittedName>
</protein>
<gene>
    <name evidence="2" type="ORF">BKA14_002298</name>
</gene>
<dbReference type="Pfam" id="PF02627">
    <property type="entry name" value="CMD"/>
    <property type="match status" value="1"/>
</dbReference>
<comment type="caution">
    <text evidence="2">The sequence shown here is derived from an EMBL/GenBank/DDBJ whole genome shotgun (WGS) entry which is preliminary data.</text>
</comment>
<dbReference type="SUPFAM" id="SSF69118">
    <property type="entry name" value="AhpD-like"/>
    <property type="match status" value="1"/>
</dbReference>
<organism evidence="2 3">
    <name type="scientific">Paractinoplanes abujensis</name>
    <dbReference type="NCBI Taxonomy" id="882441"/>
    <lineage>
        <taxon>Bacteria</taxon>
        <taxon>Bacillati</taxon>
        <taxon>Actinomycetota</taxon>
        <taxon>Actinomycetes</taxon>
        <taxon>Micromonosporales</taxon>
        <taxon>Micromonosporaceae</taxon>
        <taxon>Paractinoplanes</taxon>
    </lineage>
</organism>
<dbReference type="InterPro" id="IPR029032">
    <property type="entry name" value="AhpD-like"/>
</dbReference>
<keyword evidence="2" id="KW-0575">Peroxidase</keyword>
<dbReference type="Proteomes" id="UP000542742">
    <property type="component" value="Unassembled WGS sequence"/>
</dbReference>
<evidence type="ECO:0000313" key="3">
    <source>
        <dbReference type="Proteomes" id="UP000542742"/>
    </source>
</evidence>